<dbReference type="InterPro" id="IPR051047">
    <property type="entry name" value="AccD/PCCB"/>
</dbReference>
<evidence type="ECO:0000256" key="1">
    <source>
        <dbReference type="SAM" id="MobiDB-lite"/>
    </source>
</evidence>
<feature type="region of interest" description="Disordered" evidence="1">
    <location>
        <begin position="1"/>
        <end position="27"/>
    </location>
</feature>
<dbReference type="SUPFAM" id="SSF52096">
    <property type="entry name" value="ClpP/crotonase"/>
    <property type="match status" value="2"/>
</dbReference>
<dbReference type="GO" id="GO:0016740">
    <property type="term" value="F:transferase activity"/>
    <property type="evidence" value="ECO:0007669"/>
    <property type="project" value="UniProtKB-KW"/>
</dbReference>
<dbReference type="Proteomes" id="UP000285138">
    <property type="component" value="Unassembled WGS sequence"/>
</dbReference>
<keyword evidence="4" id="KW-0808">Transferase</keyword>
<evidence type="ECO:0000259" key="2">
    <source>
        <dbReference type="PROSITE" id="PS50980"/>
    </source>
</evidence>
<dbReference type="EMBL" id="QZAA01000160">
    <property type="protein sequence ID" value="RQD75424.1"/>
    <property type="molecule type" value="Genomic_DNA"/>
</dbReference>
<protein>
    <submittedName>
        <fullName evidence="4">Methylmalonyl-CoA carboxyltransferase</fullName>
    </submittedName>
</protein>
<dbReference type="PANTHER" id="PTHR43842">
    <property type="entry name" value="PROPIONYL-COA CARBOXYLASE BETA CHAIN"/>
    <property type="match status" value="1"/>
</dbReference>
<gene>
    <name evidence="4" type="ORF">D5R97_06120</name>
</gene>
<dbReference type="PANTHER" id="PTHR43842:SF2">
    <property type="entry name" value="PROPIONYL-COA CARBOXYLASE BETA CHAIN, MITOCHONDRIAL"/>
    <property type="match status" value="1"/>
</dbReference>
<dbReference type="GO" id="GO:0009317">
    <property type="term" value="C:acetyl-CoA carboxylase complex"/>
    <property type="evidence" value="ECO:0007669"/>
    <property type="project" value="TreeGrafter"/>
</dbReference>
<dbReference type="PROSITE" id="PS50989">
    <property type="entry name" value="COA_CT_CTER"/>
    <property type="match status" value="1"/>
</dbReference>
<evidence type="ECO:0000259" key="3">
    <source>
        <dbReference type="PROSITE" id="PS50989"/>
    </source>
</evidence>
<dbReference type="Gene3D" id="3.90.226.10">
    <property type="entry name" value="2-enoyl-CoA Hydratase, Chain A, domain 1"/>
    <property type="match status" value="2"/>
</dbReference>
<sequence length="475" mass="51969">MDVESKMNYFKQEKSKGKGNNEGNPRKRIENIFDDESFMEYYAFKREEDGRGNEIIAGSGTISQRPVYIMVQDSSVNGGIISDKGGQKILSLLEQAGKTGAPLISIFDGQGVQVENSWDTLELFGKLFSAYATYSGVIPLLTLVAGYCPGALSFAVPLSDFVFGIKDNSFVYLNTPQAIKDVTGKDITFEELGGAQINAQQNGNIHFLAENEEEACKHLRDLVEFLPLNNLEKPPIKESADDINRVSPGIVDLLKEDYDVREIIKELADEKAFLEIQEEFAPNLVTGFIRLNGYSLGVLANQPFVLKGSLDLNSSEKGASFIRFCDAFNIPLLTLVDIPGYLSTIYQEQSGITKKGAKLIFAYAEASVPKISLITGKCYGVAGISMGSKYLKVDQVLAWPTAQIGALSPAGLSSLFSLPEAETEKAVSPYEAVIQGLVDDIIEPEESRPHLAYTLEFLKTGRKLAPGKKHGNFPV</sequence>
<evidence type="ECO:0000313" key="4">
    <source>
        <dbReference type="EMBL" id="RQD75424.1"/>
    </source>
</evidence>
<feature type="domain" description="CoA carboxyltransferase N-terminal" evidence="2">
    <location>
        <begin position="1"/>
        <end position="238"/>
    </location>
</feature>
<dbReference type="InterPro" id="IPR011763">
    <property type="entry name" value="COA_CT_C"/>
</dbReference>
<dbReference type="AlphaFoldDB" id="A0A424YDG1"/>
<comment type="caution">
    <text evidence="4">The sequence shown here is derived from an EMBL/GenBank/DDBJ whole genome shotgun (WGS) entry which is preliminary data.</text>
</comment>
<proteinExistence type="predicted"/>
<dbReference type="InterPro" id="IPR034733">
    <property type="entry name" value="AcCoA_carboxyl_beta"/>
</dbReference>
<dbReference type="InterPro" id="IPR029045">
    <property type="entry name" value="ClpP/crotonase-like_dom_sf"/>
</dbReference>
<name>A0A424YDG1_9FIRM</name>
<dbReference type="InterPro" id="IPR011762">
    <property type="entry name" value="COA_CT_N"/>
</dbReference>
<dbReference type="Pfam" id="PF01039">
    <property type="entry name" value="Carboxyl_trans"/>
    <property type="match status" value="1"/>
</dbReference>
<reference evidence="4 5" key="1">
    <citation type="submission" date="2018-08" db="EMBL/GenBank/DDBJ databases">
        <title>The metabolism and importance of syntrophic acetate oxidation coupled to methane or sulfide production in haloalkaline environments.</title>
        <authorList>
            <person name="Timmers P.H.A."/>
            <person name="Vavourakis C.D."/>
            <person name="Sorokin D.Y."/>
            <person name="Sinninghe Damste J.S."/>
            <person name="Muyzer G."/>
            <person name="Stams A.J.M."/>
            <person name="Plugge C.M."/>
        </authorList>
    </citation>
    <scope>NUCLEOTIDE SEQUENCE [LARGE SCALE GENOMIC DNA]</scope>
    <source>
        <strain evidence="4">MSAO_Bac1</strain>
    </source>
</reference>
<feature type="domain" description="CoA carboxyltransferase C-terminal" evidence="3">
    <location>
        <begin position="235"/>
        <end position="460"/>
    </location>
</feature>
<evidence type="ECO:0000313" key="5">
    <source>
        <dbReference type="Proteomes" id="UP000285138"/>
    </source>
</evidence>
<dbReference type="GO" id="GO:0004658">
    <property type="term" value="F:propionyl-CoA carboxylase activity"/>
    <property type="evidence" value="ECO:0007669"/>
    <property type="project" value="TreeGrafter"/>
</dbReference>
<accession>A0A424YDG1</accession>
<dbReference type="PROSITE" id="PS50980">
    <property type="entry name" value="COA_CT_NTER"/>
    <property type="match status" value="1"/>
</dbReference>
<organism evidence="4 5">
    <name type="scientific">Candidatus Syntrophonatronum acetioxidans</name>
    <dbReference type="NCBI Taxonomy" id="1795816"/>
    <lineage>
        <taxon>Bacteria</taxon>
        <taxon>Bacillati</taxon>
        <taxon>Bacillota</taxon>
        <taxon>Clostridia</taxon>
        <taxon>Eubacteriales</taxon>
        <taxon>Syntrophomonadaceae</taxon>
        <taxon>Candidatus Syntrophonatronum</taxon>
    </lineage>
</organism>